<keyword evidence="1" id="KW-0472">Membrane</keyword>
<feature type="transmembrane region" description="Helical" evidence="1">
    <location>
        <begin position="7"/>
        <end position="30"/>
    </location>
</feature>
<evidence type="ECO:0000256" key="1">
    <source>
        <dbReference type="SAM" id="Phobius"/>
    </source>
</evidence>
<proteinExistence type="predicted"/>
<feature type="transmembrane region" description="Helical" evidence="1">
    <location>
        <begin position="50"/>
        <end position="68"/>
    </location>
</feature>
<keyword evidence="1" id="KW-1133">Transmembrane helix</keyword>
<accession>A0A8D9A1I7</accession>
<dbReference type="AlphaFoldDB" id="A0A8D9A1I7"/>
<reference evidence="2" key="1">
    <citation type="submission" date="2021-05" db="EMBL/GenBank/DDBJ databases">
        <authorList>
            <person name="Alioto T."/>
            <person name="Alioto T."/>
            <person name="Gomez Garrido J."/>
        </authorList>
    </citation>
    <scope>NUCLEOTIDE SEQUENCE</scope>
</reference>
<protein>
    <submittedName>
        <fullName evidence="2">Uncharacterized protein</fullName>
    </submittedName>
</protein>
<dbReference type="EMBL" id="HBUF01547275">
    <property type="protein sequence ID" value="CAG6757490.1"/>
    <property type="molecule type" value="Transcribed_RNA"/>
</dbReference>
<organism evidence="2">
    <name type="scientific">Cacopsylla melanoneura</name>
    <dbReference type="NCBI Taxonomy" id="428564"/>
    <lineage>
        <taxon>Eukaryota</taxon>
        <taxon>Metazoa</taxon>
        <taxon>Ecdysozoa</taxon>
        <taxon>Arthropoda</taxon>
        <taxon>Hexapoda</taxon>
        <taxon>Insecta</taxon>
        <taxon>Pterygota</taxon>
        <taxon>Neoptera</taxon>
        <taxon>Paraneoptera</taxon>
        <taxon>Hemiptera</taxon>
        <taxon>Sternorrhyncha</taxon>
        <taxon>Psylloidea</taxon>
        <taxon>Psyllidae</taxon>
        <taxon>Psyllinae</taxon>
        <taxon>Cacopsylla</taxon>
    </lineage>
</organism>
<sequence length="173" mass="19895">MAAMSQIGPVIIYLSRILLLYNVFLLNYVFNSEVYSDRFNRLPPTSVSYTSNYFSIGHNIFNIGCGFFRNRFFQKNILCPTPRESVAQIFRHRTSIVFSRFENLRVSQSDLFVDFRCSGVFDSKSLGCCRFCFVQVRTSFCDNACYVFTCDCIVFSGSFFLVFSVGIHFSSVS</sequence>
<name>A0A8D9A1I7_9HEMI</name>
<keyword evidence="1" id="KW-0812">Transmembrane</keyword>
<feature type="transmembrane region" description="Helical" evidence="1">
    <location>
        <begin position="145"/>
        <end position="169"/>
    </location>
</feature>
<evidence type="ECO:0000313" key="2">
    <source>
        <dbReference type="EMBL" id="CAG6757490.1"/>
    </source>
</evidence>